<evidence type="ECO:0000313" key="2">
    <source>
        <dbReference type="Proteomes" id="UP001596292"/>
    </source>
</evidence>
<keyword evidence="2" id="KW-1185">Reference proteome</keyword>
<reference evidence="2" key="1">
    <citation type="journal article" date="2019" name="Int. J. Syst. Evol. Microbiol.">
        <title>The Global Catalogue of Microorganisms (GCM) 10K type strain sequencing project: providing services to taxonomists for standard genome sequencing and annotation.</title>
        <authorList>
            <consortium name="The Broad Institute Genomics Platform"/>
            <consortium name="The Broad Institute Genome Sequencing Center for Infectious Disease"/>
            <person name="Wu L."/>
            <person name="Ma J."/>
        </authorList>
    </citation>
    <scope>NUCLEOTIDE SEQUENCE [LARGE SCALE GENOMIC DNA]</scope>
    <source>
        <strain evidence="2">CCUG 48316</strain>
    </source>
</reference>
<dbReference type="InterPro" id="IPR022243">
    <property type="entry name" value="DUF3768"/>
</dbReference>
<proteinExistence type="predicted"/>
<name>A0ABW2BSL9_9HYPH</name>
<dbReference type="Pfam" id="PF12599">
    <property type="entry name" value="DUF3768"/>
    <property type="match status" value="1"/>
</dbReference>
<comment type="caution">
    <text evidence="1">The sequence shown here is derived from an EMBL/GenBank/DDBJ whole genome shotgun (WGS) entry which is preliminary data.</text>
</comment>
<accession>A0ABW2BSL9</accession>
<protein>
    <submittedName>
        <fullName evidence="1">DUF3768 domain-containing protein</fullName>
    </submittedName>
</protein>
<dbReference type="Proteomes" id="UP001596292">
    <property type="component" value="Unassembled WGS sequence"/>
</dbReference>
<evidence type="ECO:0000313" key="1">
    <source>
        <dbReference type="EMBL" id="MFC6792961.1"/>
    </source>
</evidence>
<organism evidence="1 2">
    <name type="scientific">Methylobacterium komagatae</name>
    <dbReference type="NCBI Taxonomy" id="374425"/>
    <lineage>
        <taxon>Bacteria</taxon>
        <taxon>Pseudomonadati</taxon>
        <taxon>Pseudomonadota</taxon>
        <taxon>Alphaproteobacteria</taxon>
        <taxon>Hyphomicrobiales</taxon>
        <taxon>Methylobacteriaceae</taxon>
        <taxon>Methylobacterium</taxon>
    </lineage>
</organism>
<dbReference type="EMBL" id="JBHSWN010000004">
    <property type="protein sequence ID" value="MFC6792961.1"/>
    <property type="molecule type" value="Genomic_DNA"/>
</dbReference>
<sequence>MENIIAKQNDEFRSRLGIPVFGPAIPGRFVFTQGINALPPEVQIDLWSLIRTYDTFGPDNDPYGEHDFGAISHPTAGKVFWKIDYYDPSLHAGSEDPADLAKTHRVLTVMLASEY</sequence>
<dbReference type="RefSeq" id="WP_378975834.1">
    <property type="nucleotide sequence ID" value="NZ_JBHSWN010000004.1"/>
</dbReference>
<gene>
    <name evidence="1" type="ORF">ACFQE0_27425</name>
</gene>